<comment type="caution">
    <text evidence="1">The sequence shown here is derived from an EMBL/GenBank/DDBJ whole genome shotgun (WGS) entry which is preliminary data.</text>
</comment>
<dbReference type="AlphaFoldDB" id="E6JYK2"/>
<dbReference type="EMBL" id="AEON01000001">
    <property type="protein sequence ID" value="EFT83829.1"/>
    <property type="molecule type" value="Genomic_DNA"/>
</dbReference>
<sequence>MTSLQFENPSKDGEFHTLISYHRSHTNQDFGRSFRYTLTIF</sequence>
<organism evidence="1 2">
    <name type="scientific">Parascardovia denticolens DSM 10105 = JCM 12538</name>
    <dbReference type="NCBI Taxonomy" id="864564"/>
    <lineage>
        <taxon>Bacteria</taxon>
        <taxon>Bacillati</taxon>
        <taxon>Actinomycetota</taxon>
        <taxon>Actinomycetes</taxon>
        <taxon>Bifidobacteriales</taxon>
        <taxon>Bifidobacteriaceae</taxon>
        <taxon>Parascardovia</taxon>
    </lineage>
</organism>
<evidence type="ECO:0000313" key="1">
    <source>
        <dbReference type="EMBL" id="EFT83829.1"/>
    </source>
</evidence>
<evidence type="ECO:0000313" key="2">
    <source>
        <dbReference type="Proteomes" id="UP000004946"/>
    </source>
</evidence>
<dbReference type="Proteomes" id="UP000004946">
    <property type="component" value="Chromosome"/>
</dbReference>
<proteinExistence type="predicted"/>
<dbReference type="HOGENOM" id="CLU_3273935_0_0_11"/>
<name>E6JYK2_PARDN</name>
<accession>E6JYK2</accession>
<reference evidence="1 2" key="1">
    <citation type="submission" date="2010-12" db="EMBL/GenBank/DDBJ databases">
        <authorList>
            <person name="Muzny D."/>
            <person name="Qin X."/>
            <person name="Buhay C."/>
            <person name="Dugan-Rocha S."/>
            <person name="Ding Y."/>
            <person name="Chen G."/>
            <person name="Hawes A."/>
            <person name="Holder M."/>
            <person name="Jhangiani S."/>
            <person name="Johnson A."/>
            <person name="Khan Z."/>
            <person name="Li Z."/>
            <person name="Liu W."/>
            <person name="Liu X."/>
            <person name="Perez L."/>
            <person name="Shen H."/>
            <person name="Wang Q."/>
            <person name="Watt J."/>
            <person name="Xi L."/>
            <person name="Xin Y."/>
            <person name="Zhou J."/>
            <person name="Deng J."/>
            <person name="Jiang H."/>
            <person name="Liu Y."/>
            <person name="Qu J."/>
            <person name="Song X.-Z."/>
            <person name="Zhang L."/>
            <person name="Villasana D."/>
            <person name="Johnson A."/>
            <person name="Liu J."/>
            <person name="Liyanage D."/>
            <person name="Lorensuhewa L."/>
            <person name="Robinson T."/>
            <person name="Song A."/>
            <person name="Song B.-B."/>
            <person name="Dinh H."/>
            <person name="Thornton R."/>
            <person name="Coyle M."/>
            <person name="Francisco L."/>
            <person name="Jackson L."/>
            <person name="Javaid M."/>
            <person name="Korchina V."/>
            <person name="Kovar C."/>
            <person name="Mata R."/>
            <person name="Mathew T."/>
            <person name="Ngo R."/>
            <person name="Nguyen L."/>
            <person name="Nguyen N."/>
            <person name="Okwuonu G."/>
            <person name="Ongeri F."/>
            <person name="Pham C."/>
            <person name="Simmons D."/>
            <person name="Wilczek-Boney K."/>
            <person name="Hale W."/>
            <person name="Jakkamsetti A."/>
            <person name="Pham P."/>
            <person name="Ruth R."/>
            <person name="San Lucas F."/>
            <person name="Warren J."/>
            <person name="Zhang J."/>
            <person name="Zhao Z."/>
            <person name="Zhou C."/>
            <person name="Zhu D."/>
            <person name="Lee S."/>
            <person name="Bess C."/>
            <person name="Blankenburg K."/>
            <person name="Forbes L."/>
            <person name="Fu Q."/>
            <person name="Gubbala S."/>
            <person name="Hirani K."/>
            <person name="Jayaseelan J.C."/>
            <person name="Lara F."/>
            <person name="Munidasa M."/>
            <person name="Palculict T."/>
            <person name="Patil S."/>
            <person name="Pu L.-L."/>
            <person name="Saada N."/>
            <person name="Tang L."/>
            <person name="Weissenberger G."/>
            <person name="Zhu Y."/>
            <person name="Hemphill L."/>
            <person name="Shang Y."/>
            <person name="Youmans B."/>
            <person name="Ayvaz T."/>
            <person name="Ross M."/>
            <person name="Santibanez J."/>
            <person name="Aqrawi P."/>
            <person name="Gross S."/>
            <person name="Joshi V."/>
            <person name="Fowler G."/>
            <person name="Nazareth L."/>
            <person name="Reid J."/>
            <person name="Worley K."/>
            <person name="Petrosino J."/>
            <person name="Highlander S."/>
            <person name="Gibbs R."/>
        </authorList>
    </citation>
    <scope>NUCLEOTIDE SEQUENCE [LARGE SCALE GENOMIC DNA]</scope>
    <source>
        <strain evidence="1 2">DSM 10105</strain>
    </source>
</reference>
<gene>
    <name evidence="1" type="ORF">HMPREF0620_0834</name>
</gene>
<keyword evidence="2" id="KW-1185">Reference proteome</keyword>
<protein>
    <submittedName>
        <fullName evidence="1">Uncharacterized protein</fullName>
    </submittedName>
</protein>